<organism evidence="2 3">
    <name type="scientific">Cyclocybe aegerita</name>
    <name type="common">Black poplar mushroom</name>
    <name type="synonym">Agrocybe aegerita</name>
    <dbReference type="NCBI Taxonomy" id="1973307"/>
    <lineage>
        <taxon>Eukaryota</taxon>
        <taxon>Fungi</taxon>
        <taxon>Dikarya</taxon>
        <taxon>Basidiomycota</taxon>
        <taxon>Agaricomycotina</taxon>
        <taxon>Agaricomycetes</taxon>
        <taxon>Agaricomycetidae</taxon>
        <taxon>Agaricales</taxon>
        <taxon>Agaricineae</taxon>
        <taxon>Bolbitiaceae</taxon>
        <taxon>Cyclocybe</taxon>
    </lineage>
</organism>
<dbReference type="OrthoDB" id="10628620at2759"/>
<accession>A0A8S0W424</accession>
<keyword evidence="3" id="KW-1185">Reference proteome</keyword>
<dbReference type="EMBL" id="CACVBS010000079">
    <property type="protein sequence ID" value="CAA7269465.1"/>
    <property type="molecule type" value="Genomic_DNA"/>
</dbReference>
<feature type="region of interest" description="Disordered" evidence="1">
    <location>
        <begin position="81"/>
        <end position="101"/>
    </location>
</feature>
<gene>
    <name evidence="2" type="ORF">AAE3_LOCUS11736</name>
</gene>
<protein>
    <submittedName>
        <fullName evidence="2">Uncharacterized protein</fullName>
    </submittedName>
</protein>
<evidence type="ECO:0000313" key="3">
    <source>
        <dbReference type="Proteomes" id="UP000467700"/>
    </source>
</evidence>
<dbReference type="Proteomes" id="UP000467700">
    <property type="component" value="Unassembled WGS sequence"/>
</dbReference>
<name>A0A8S0W424_CYCAE</name>
<reference evidence="2 3" key="1">
    <citation type="submission" date="2020-01" db="EMBL/GenBank/DDBJ databases">
        <authorList>
            <person name="Gupta K D."/>
        </authorList>
    </citation>
    <scope>NUCLEOTIDE SEQUENCE [LARGE SCALE GENOMIC DNA]</scope>
</reference>
<evidence type="ECO:0000313" key="2">
    <source>
        <dbReference type="EMBL" id="CAA7269465.1"/>
    </source>
</evidence>
<proteinExistence type="predicted"/>
<evidence type="ECO:0000256" key="1">
    <source>
        <dbReference type="SAM" id="MobiDB-lite"/>
    </source>
</evidence>
<dbReference type="AlphaFoldDB" id="A0A8S0W424"/>
<comment type="caution">
    <text evidence="2">The sequence shown here is derived from an EMBL/GenBank/DDBJ whole genome shotgun (WGS) entry which is preliminary data.</text>
</comment>
<sequence length="101" mass="11506">MCCWTLEILDGALRKGGKSDELTNALLKPIDFWPLSVFFPGRVRRIKRAIATYMDKFGPQTGIPEDNEAGLEADLQYEENGDRFEELSDEDEEYLSCPESL</sequence>